<evidence type="ECO:0000256" key="7">
    <source>
        <dbReference type="ARBA" id="ARBA00022516"/>
    </source>
</evidence>
<sequence length="193" mass="21872">MGYRILCIMVDDFRRTLPNLLTILRVFAIPAIVYSFYIGDNNSNYIAFIIFVFACVTDFFDGYLARIWKTQSKFGKLFDPIADKLIVAATVIMLIYIGKITGVTIIPVVVIICREILISGLREFLISMNVELPVIKLGKIKTFIQMAAIAMLMLNDSLILYIGEVILYFAAALTIYSAYLYVCIAIKYICLQE</sequence>
<accession>A0A4Q6I594</accession>
<comment type="caution">
    <text evidence="19">The sequence shown here is derived from an EMBL/GenBank/DDBJ whole genome shotgun (WGS) entry which is preliminary data.</text>
</comment>
<keyword evidence="9 18" id="KW-0812">Transmembrane</keyword>
<dbReference type="STRING" id="1242993.ehr_00112"/>
<evidence type="ECO:0000256" key="12">
    <source>
        <dbReference type="ARBA" id="ARBA00023136"/>
    </source>
</evidence>
<dbReference type="AlphaFoldDB" id="A0A4Q6I594"/>
<dbReference type="InterPro" id="IPR000462">
    <property type="entry name" value="CDP-OH_P_trans"/>
</dbReference>
<dbReference type="GO" id="GO:0008444">
    <property type="term" value="F:CDP-diacylglycerol-glycerol-3-phosphate 3-phosphatidyltransferase activity"/>
    <property type="evidence" value="ECO:0007669"/>
    <property type="project" value="UniProtKB-UniRule"/>
</dbReference>
<dbReference type="PANTHER" id="PTHR14269:SF62">
    <property type="entry name" value="CDP-DIACYLGLYCEROL--GLYCEROL-3-PHOSPHATE 3-PHOSPHATIDYLTRANSFERASE 1, CHLOROPLASTIC"/>
    <property type="match status" value="1"/>
</dbReference>
<comment type="pathway">
    <text evidence="3">Lipid metabolism.</text>
</comment>
<dbReference type="InterPro" id="IPR050324">
    <property type="entry name" value="CDP-alcohol_PTase-I"/>
</dbReference>
<reference evidence="19 20" key="1">
    <citation type="submission" date="2018-06" db="EMBL/GenBank/DDBJ databases">
        <title>Complete Genome Sequence of Ehrlichia minasensis Isolated From Cattle.</title>
        <authorList>
            <person name="Aguiar D.M."/>
            <person name="Araujo J.P.A.Jr."/>
            <person name="Nakazato L."/>
            <person name="Bard E."/>
            <person name="Cabezas-Cruz A."/>
        </authorList>
    </citation>
    <scope>NUCLEOTIDE SEQUENCE [LARGE SCALE GENOMIC DNA]</scope>
    <source>
        <strain evidence="19 20">B11</strain>
    </source>
</reference>
<gene>
    <name evidence="19" type="primary">pgsA</name>
    <name evidence="19" type="ORF">DRF75_04785</name>
</gene>
<evidence type="ECO:0000256" key="13">
    <source>
        <dbReference type="ARBA" id="ARBA00023209"/>
    </source>
</evidence>
<evidence type="ECO:0000256" key="5">
    <source>
        <dbReference type="ARBA" id="ARBA00013170"/>
    </source>
</evidence>
<feature type="transmembrane region" description="Helical" evidence="18">
    <location>
        <begin position="168"/>
        <end position="190"/>
    </location>
</feature>
<feature type="transmembrane region" description="Helical" evidence="18">
    <location>
        <begin position="45"/>
        <end position="65"/>
    </location>
</feature>
<keyword evidence="14" id="KW-1208">Phospholipid metabolism</keyword>
<keyword evidence="10 18" id="KW-1133">Transmembrane helix</keyword>
<evidence type="ECO:0000256" key="14">
    <source>
        <dbReference type="ARBA" id="ARBA00023264"/>
    </source>
</evidence>
<comment type="similarity">
    <text evidence="4 17">Belongs to the CDP-alcohol phosphatidyltransferase class-I family.</text>
</comment>
<dbReference type="Proteomes" id="UP000293377">
    <property type="component" value="Unassembled WGS sequence"/>
</dbReference>
<evidence type="ECO:0000256" key="3">
    <source>
        <dbReference type="ARBA" id="ARBA00005189"/>
    </source>
</evidence>
<comment type="pathway">
    <text evidence="2">Phospholipid metabolism; phosphatidylglycerol biosynthesis; phosphatidylglycerol from CDP-diacylglycerol: step 1/2.</text>
</comment>
<dbReference type="Pfam" id="PF01066">
    <property type="entry name" value="CDP-OH_P_transf"/>
    <property type="match status" value="1"/>
</dbReference>
<evidence type="ECO:0000313" key="19">
    <source>
        <dbReference type="EMBL" id="RZB12323.1"/>
    </source>
</evidence>
<feature type="transmembrane region" description="Helical" evidence="18">
    <location>
        <begin position="103"/>
        <end position="121"/>
    </location>
</feature>
<dbReference type="Gene3D" id="1.20.120.1760">
    <property type="match status" value="1"/>
</dbReference>
<comment type="catalytic activity">
    <reaction evidence="15">
        <text>a CDP-1,2-diacyl-sn-glycerol + sn-glycerol 3-phosphate = a 1,2-diacyl-sn-glycero-3-phospho-(1'-sn-glycero-3'-phosphate) + CMP + H(+)</text>
        <dbReference type="Rhea" id="RHEA:12593"/>
        <dbReference type="ChEBI" id="CHEBI:15378"/>
        <dbReference type="ChEBI" id="CHEBI:57597"/>
        <dbReference type="ChEBI" id="CHEBI:58332"/>
        <dbReference type="ChEBI" id="CHEBI:60110"/>
        <dbReference type="ChEBI" id="CHEBI:60377"/>
        <dbReference type="EC" id="2.7.8.5"/>
    </reaction>
</comment>
<name>A0A4Q6I594_9RICK</name>
<keyword evidence="12 18" id="KW-0472">Membrane</keyword>
<dbReference type="InterPro" id="IPR043130">
    <property type="entry name" value="CDP-OH_PTrfase_TM_dom"/>
</dbReference>
<evidence type="ECO:0000256" key="16">
    <source>
        <dbReference type="NCBIfam" id="TIGR00560"/>
    </source>
</evidence>
<organism evidence="19 20">
    <name type="scientific">Ehrlichia minasensis</name>
    <dbReference type="NCBI Taxonomy" id="1242993"/>
    <lineage>
        <taxon>Bacteria</taxon>
        <taxon>Pseudomonadati</taxon>
        <taxon>Pseudomonadota</taxon>
        <taxon>Alphaproteobacteria</taxon>
        <taxon>Rickettsiales</taxon>
        <taxon>Anaplasmataceae</taxon>
        <taxon>Ehrlichia</taxon>
    </lineage>
</organism>
<evidence type="ECO:0000313" key="20">
    <source>
        <dbReference type="Proteomes" id="UP000293377"/>
    </source>
</evidence>
<evidence type="ECO:0000256" key="18">
    <source>
        <dbReference type="SAM" id="Phobius"/>
    </source>
</evidence>
<dbReference type="EC" id="2.7.8.5" evidence="5 16"/>
<keyword evidence="20" id="KW-1185">Reference proteome</keyword>
<keyword evidence="11" id="KW-0443">Lipid metabolism</keyword>
<evidence type="ECO:0000256" key="10">
    <source>
        <dbReference type="ARBA" id="ARBA00022989"/>
    </source>
</evidence>
<feature type="transmembrane region" description="Helical" evidence="18">
    <location>
        <begin position="20"/>
        <end position="39"/>
    </location>
</feature>
<dbReference type="GO" id="GO:0016020">
    <property type="term" value="C:membrane"/>
    <property type="evidence" value="ECO:0007669"/>
    <property type="project" value="UniProtKB-SubCell"/>
</dbReference>
<dbReference type="InterPro" id="IPR048254">
    <property type="entry name" value="CDP_ALCOHOL_P_TRANSF_CS"/>
</dbReference>
<dbReference type="GO" id="GO:0046474">
    <property type="term" value="P:glycerophospholipid biosynthetic process"/>
    <property type="evidence" value="ECO:0007669"/>
    <property type="project" value="TreeGrafter"/>
</dbReference>
<protein>
    <recommendedName>
        <fullName evidence="6 16">CDP-diacylglycerol--glycerol-3-phosphate 3-phosphatidyltransferase</fullName>
        <ecNumber evidence="5 16">2.7.8.5</ecNumber>
    </recommendedName>
</protein>
<evidence type="ECO:0000256" key="17">
    <source>
        <dbReference type="RuleBase" id="RU003750"/>
    </source>
</evidence>
<evidence type="ECO:0000256" key="4">
    <source>
        <dbReference type="ARBA" id="ARBA00010441"/>
    </source>
</evidence>
<dbReference type="EMBL" id="QOHL01000033">
    <property type="protein sequence ID" value="RZB12323.1"/>
    <property type="molecule type" value="Genomic_DNA"/>
</dbReference>
<evidence type="ECO:0000256" key="11">
    <source>
        <dbReference type="ARBA" id="ARBA00023098"/>
    </source>
</evidence>
<evidence type="ECO:0000256" key="9">
    <source>
        <dbReference type="ARBA" id="ARBA00022692"/>
    </source>
</evidence>
<keyword evidence="8 17" id="KW-0808">Transferase</keyword>
<keyword evidence="7" id="KW-0444">Lipid biosynthesis</keyword>
<evidence type="ECO:0000256" key="2">
    <source>
        <dbReference type="ARBA" id="ARBA00005042"/>
    </source>
</evidence>
<evidence type="ECO:0000256" key="15">
    <source>
        <dbReference type="ARBA" id="ARBA00048586"/>
    </source>
</evidence>
<dbReference type="PIRSF" id="PIRSF000847">
    <property type="entry name" value="Phos_ph_gly_syn"/>
    <property type="match status" value="1"/>
</dbReference>
<proteinExistence type="inferred from homology"/>
<evidence type="ECO:0000256" key="8">
    <source>
        <dbReference type="ARBA" id="ARBA00022679"/>
    </source>
</evidence>
<dbReference type="NCBIfam" id="TIGR00560">
    <property type="entry name" value="pgsA"/>
    <property type="match status" value="1"/>
</dbReference>
<dbReference type="OrthoDB" id="9796672at2"/>
<evidence type="ECO:0000256" key="6">
    <source>
        <dbReference type="ARBA" id="ARBA00014944"/>
    </source>
</evidence>
<evidence type="ECO:0000256" key="1">
    <source>
        <dbReference type="ARBA" id="ARBA00004141"/>
    </source>
</evidence>
<dbReference type="InterPro" id="IPR004570">
    <property type="entry name" value="Phosphatidylglycerol_P_synth"/>
</dbReference>
<dbReference type="PROSITE" id="PS00379">
    <property type="entry name" value="CDP_ALCOHOL_P_TRANSF"/>
    <property type="match status" value="1"/>
</dbReference>
<dbReference type="PANTHER" id="PTHR14269">
    <property type="entry name" value="CDP-DIACYLGLYCEROL--GLYCEROL-3-PHOSPHATE 3-PHOSPHATIDYLTRANSFERASE-RELATED"/>
    <property type="match status" value="1"/>
</dbReference>
<keyword evidence="13" id="KW-0594">Phospholipid biosynthesis</keyword>
<comment type="subcellular location">
    <subcellularLocation>
        <location evidence="1">Membrane</location>
        <topology evidence="1">Multi-pass membrane protein</topology>
    </subcellularLocation>
</comment>